<name>A0A1B2A933_9SPHN</name>
<protein>
    <submittedName>
        <fullName evidence="1">Uncharacterized protein</fullName>
    </submittedName>
</protein>
<keyword evidence="2" id="KW-1185">Reference proteome</keyword>
<accession>A0A1B2A933</accession>
<proteinExistence type="predicted"/>
<gene>
    <name evidence="1" type="ORF">A6F68_00141</name>
</gene>
<organism evidence="1 2">
    <name type="scientific">Tsuneonella dongtanensis</name>
    <dbReference type="NCBI Taxonomy" id="692370"/>
    <lineage>
        <taxon>Bacteria</taxon>
        <taxon>Pseudomonadati</taxon>
        <taxon>Pseudomonadota</taxon>
        <taxon>Alphaproteobacteria</taxon>
        <taxon>Sphingomonadales</taxon>
        <taxon>Erythrobacteraceae</taxon>
        <taxon>Tsuneonella</taxon>
    </lineage>
</organism>
<dbReference type="Proteomes" id="UP000092932">
    <property type="component" value="Chromosome"/>
</dbReference>
<evidence type="ECO:0000313" key="2">
    <source>
        <dbReference type="Proteomes" id="UP000092932"/>
    </source>
</evidence>
<evidence type="ECO:0000313" key="1">
    <source>
        <dbReference type="EMBL" id="ANY18677.1"/>
    </source>
</evidence>
<dbReference type="AlphaFoldDB" id="A0A1B2A933"/>
<dbReference type="KEGG" id="ado:A6F68_00141"/>
<dbReference type="EMBL" id="CP016591">
    <property type="protein sequence ID" value="ANY18677.1"/>
    <property type="molecule type" value="Genomic_DNA"/>
</dbReference>
<reference evidence="1 2" key="1">
    <citation type="submission" date="2016-07" db="EMBL/GenBank/DDBJ databases">
        <title>Complete genome sequence of Altererythrobacter dongtanensis KCTC 22672, a type strain with esterase isolated from tidal flat.</title>
        <authorList>
            <person name="Cheng H."/>
            <person name="Wu Y.-H."/>
            <person name="Zhou P."/>
            <person name="Huo Y.-Y."/>
            <person name="Wang C.-S."/>
            <person name="Xu X.-W."/>
        </authorList>
    </citation>
    <scope>NUCLEOTIDE SEQUENCE [LARGE SCALE GENOMIC DNA]</scope>
    <source>
        <strain evidence="1 2">KCTC 22672</strain>
    </source>
</reference>
<sequence>MVLVKMKADERICPACAEVVKRAASLCKHCGHKFRSIDPAEAPPSFDAEREGRNFKTALALGIIGIISLVAYCTPDKAANDAAKSANAVATAKESPLANESTQMAWIGKSQEGIKAKLRDPDSAEFRDSRFYSGGSAPVVCGEVNSKNGFGGYGGYQRFIASGEKLAFLESEMTSSSEMDDAWKKMCVKAPTDEAHVPW</sequence>